<accession>A0A3L6R5Q0</accession>
<feature type="chain" id="PRO_5018048978" evidence="2">
    <location>
        <begin position="21"/>
        <end position="85"/>
    </location>
</feature>
<organism evidence="3 4">
    <name type="scientific">Panicum miliaceum</name>
    <name type="common">Proso millet</name>
    <name type="synonym">Broomcorn millet</name>
    <dbReference type="NCBI Taxonomy" id="4540"/>
    <lineage>
        <taxon>Eukaryota</taxon>
        <taxon>Viridiplantae</taxon>
        <taxon>Streptophyta</taxon>
        <taxon>Embryophyta</taxon>
        <taxon>Tracheophyta</taxon>
        <taxon>Spermatophyta</taxon>
        <taxon>Magnoliopsida</taxon>
        <taxon>Liliopsida</taxon>
        <taxon>Poales</taxon>
        <taxon>Poaceae</taxon>
        <taxon>PACMAD clade</taxon>
        <taxon>Panicoideae</taxon>
        <taxon>Panicodae</taxon>
        <taxon>Paniceae</taxon>
        <taxon>Panicinae</taxon>
        <taxon>Panicum</taxon>
        <taxon>Panicum sect. Panicum</taxon>
    </lineage>
</organism>
<feature type="compositionally biased region" description="Basic and acidic residues" evidence="1">
    <location>
        <begin position="49"/>
        <end position="60"/>
    </location>
</feature>
<evidence type="ECO:0000256" key="2">
    <source>
        <dbReference type="SAM" id="SignalP"/>
    </source>
</evidence>
<dbReference type="AlphaFoldDB" id="A0A3L6R5Q0"/>
<evidence type="ECO:0000256" key="1">
    <source>
        <dbReference type="SAM" id="MobiDB-lite"/>
    </source>
</evidence>
<dbReference type="EMBL" id="PQIB02000009">
    <property type="protein sequence ID" value="RLM98138.1"/>
    <property type="molecule type" value="Genomic_DNA"/>
</dbReference>
<proteinExistence type="predicted"/>
<name>A0A3L6R5Q0_PANMI</name>
<dbReference type="Proteomes" id="UP000275267">
    <property type="component" value="Unassembled WGS sequence"/>
</dbReference>
<sequence>MARNAAAAALLVAVSVYAAAAGAAVGPPTAVLQETDAAGVEETSSLLPVHRDSHEEKPFHELSGSDSDASRFVLRERISSLPPVN</sequence>
<feature type="signal peptide" evidence="2">
    <location>
        <begin position="1"/>
        <end position="20"/>
    </location>
</feature>
<evidence type="ECO:0000313" key="3">
    <source>
        <dbReference type="EMBL" id="RLM98138.1"/>
    </source>
</evidence>
<gene>
    <name evidence="3" type="ORF">C2845_PM06G10160</name>
</gene>
<keyword evidence="2" id="KW-0732">Signal</keyword>
<reference evidence="4" key="1">
    <citation type="journal article" date="2019" name="Nat. Commun.">
        <title>The genome of broomcorn millet.</title>
        <authorList>
            <person name="Zou C."/>
            <person name="Miki D."/>
            <person name="Li D."/>
            <person name="Tang Q."/>
            <person name="Xiao L."/>
            <person name="Rajput S."/>
            <person name="Deng P."/>
            <person name="Jia W."/>
            <person name="Huang R."/>
            <person name="Zhang M."/>
            <person name="Sun Y."/>
            <person name="Hu J."/>
            <person name="Fu X."/>
            <person name="Schnable P.S."/>
            <person name="Li F."/>
            <person name="Zhang H."/>
            <person name="Feng B."/>
            <person name="Zhu X."/>
            <person name="Liu R."/>
            <person name="Schnable J.C."/>
            <person name="Zhu J.-K."/>
            <person name="Zhang H."/>
        </authorList>
    </citation>
    <scope>NUCLEOTIDE SEQUENCE [LARGE SCALE GENOMIC DNA]</scope>
</reference>
<dbReference type="OrthoDB" id="695321at2759"/>
<feature type="region of interest" description="Disordered" evidence="1">
    <location>
        <begin position="35"/>
        <end position="66"/>
    </location>
</feature>
<comment type="caution">
    <text evidence="3">The sequence shown here is derived from an EMBL/GenBank/DDBJ whole genome shotgun (WGS) entry which is preliminary data.</text>
</comment>
<protein>
    <submittedName>
        <fullName evidence="3">Uncharacterized protein</fullName>
    </submittedName>
</protein>
<keyword evidence="4" id="KW-1185">Reference proteome</keyword>
<evidence type="ECO:0000313" key="4">
    <source>
        <dbReference type="Proteomes" id="UP000275267"/>
    </source>
</evidence>